<organism evidence="5 7">
    <name type="scientific">Bacillus clarus</name>
    <dbReference type="NCBI Taxonomy" id="2338372"/>
    <lineage>
        <taxon>Bacteria</taxon>
        <taxon>Bacillati</taxon>
        <taxon>Bacillota</taxon>
        <taxon>Bacilli</taxon>
        <taxon>Bacillales</taxon>
        <taxon>Bacillaceae</taxon>
        <taxon>Bacillus</taxon>
        <taxon>Bacillus cereus group</taxon>
    </lineage>
</organism>
<evidence type="ECO:0000313" key="6">
    <source>
        <dbReference type="EMBL" id="RFT63435.1"/>
    </source>
</evidence>
<dbReference type="InterPro" id="IPR000821">
    <property type="entry name" value="Ala_racemase"/>
</dbReference>
<dbReference type="Proteomes" id="UP000029389">
    <property type="component" value="Unassembled WGS sequence"/>
</dbReference>
<dbReference type="GO" id="GO:0005829">
    <property type="term" value="C:cytosol"/>
    <property type="evidence" value="ECO:0007669"/>
    <property type="project" value="TreeGrafter"/>
</dbReference>
<evidence type="ECO:0000256" key="3">
    <source>
        <dbReference type="ARBA" id="ARBA00023235"/>
    </source>
</evidence>
<evidence type="ECO:0000256" key="2">
    <source>
        <dbReference type="ARBA" id="ARBA00022898"/>
    </source>
</evidence>
<evidence type="ECO:0000313" key="7">
    <source>
        <dbReference type="Proteomes" id="UP000029389"/>
    </source>
</evidence>
<dbReference type="AlphaFoldDB" id="A0A090YB27"/>
<evidence type="ECO:0000313" key="8">
    <source>
        <dbReference type="Proteomes" id="UP000264294"/>
    </source>
</evidence>
<evidence type="ECO:0000313" key="5">
    <source>
        <dbReference type="EMBL" id="KFM95022.1"/>
    </source>
</evidence>
<protein>
    <recommendedName>
        <fullName evidence="4">Alanine racemase C-terminal domain-containing protein</fullName>
    </recommendedName>
</protein>
<keyword evidence="8" id="KW-1185">Reference proteome</keyword>
<dbReference type="Gene3D" id="2.40.37.10">
    <property type="entry name" value="Lyase, Ornithine Decarboxylase, Chain A, domain 1"/>
    <property type="match status" value="1"/>
</dbReference>
<keyword evidence="3" id="KW-0413">Isomerase</keyword>
<dbReference type="GO" id="GO:0009252">
    <property type="term" value="P:peptidoglycan biosynthetic process"/>
    <property type="evidence" value="ECO:0007669"/>
    <property type="project" value="TreeGrafter"/>
</dbReference>
<gene>
    <name evidence="6" type="ORF">D0U04_25320</name>
    <name evidence="5" type="ORF">DJ93_5769</name>
</gene>
<sequence length="59" mass="6562">MIEVTDIEDCNVGDEVTIFGRNGSSFQSVDAIARLIGTINYEVVCLIGRRVPRIYVQSK</sequence>
<dbReference type="GO" id="GO:0008784">
    <property type="term" value="F:alanine racemase activity"/>
    <property type="evidence" value="ECO:0007669"/>
    <property type="project" value="TreeGrafter"/>
</dbReference>
<dbReference type="SUPFAM" id="SSF50621">
    <property type="entry name" value="Alanine racemase C-terminal domain-like"/>
    <property type="match status" value="1"/>
</dbReference>
<dbReference type="InterPro" id="IPR011079">
    <property type="entry name" value="Ala_racemase_C"/>
</dbReference>
<reference evidence="5 7" key="1">
    <citation type="submission" date="2014-04" db="EMBL/GenBank/DDBJ databases">
        <authorList>
            <person name="Bishop-Lilly K.A."/>
            <person name="Broomall S.M."/>
            <person name="Chain P.S."/>
            <person name="Chertkov O."/>
            <person name="Coyne S.R."/>
            <person name="Daligault H.E."/>
            <person name="Davenport K.W."/>
            <person name="Erkkila T."/>
            <person name="Frey K.G."/>
            <person name="Gibbons H.S."/>
            <person name="Gu W."/>
            <person name="Jaissle J."/>
            <person name="Johnson S.L."/>
            <person name="Koroleva G.I."/>
            <person name="Ladner J.T."/>
            <person name="Lo C.-C."/>
            <person name="Minogue T.D."/>
            <person name="Munk C."/>
            <person name="Palacios G.F."/>
            <person name="Redden C.L."/>
            <person name="Rosenzweig C.N."/>
            <person name="Scholz M.B."/>
            <person name="Teshima H."/>
            <person name="Xu Y."/>
        </authorList>
    </citation>
    <scope>NUCLEOTIDE SEQUENCE [LARGE SCALE GENOMIC DNA]</scope>
    <source>
        <strain evidence="5 7">BHP</strain>
    </source>
</reference>
<evidence type="ECO:0000259" key="4">
    <source>
        <dbReference type="SMART" id="SM01005"/>
    </source>
</evidence>
<dbReference type="Proteomes" id="UP000264294">
    <property type="component" value="Unassembled WGS sequence"/>
</dbReference>
<dbReference type="GO" id="GO:0030632">
    <property type="term" value="P:D-alanine biosynthetic process"/>
    <property type="evidence" value="ECO:0007669"/>
    <property type="project" value="TreeGrafter"/>
</dbReference>
<dbReference type="InterPro" id="IPR009006">
    <property type="entry name" value="Ala_racemase/Decarboxylase_C"/>
</dbReference>
<dbReference type="Pfam" id="PF00842">
    <property type="entry name" value="Ala_racemase_C"/>
    <property type="match status" value="1"/>
</dbReference>
<dbReference type="EMBL" id="JMQC01000011">
    <property type="protein sequence ID" value="KFM95022.1"/>
    <property type="molecule type" value="Genomic_DNA"/>
</dbReference>
<dbReference type="PANTHER" id="PTHR30511:SF0">
    <property type="entry name" value="ALANINE RACEMASE, CATABOLIC-RELATED"/>
    <property type="match status" value="1"/>
</dbReference>
<evidence type="ECO:0000256" key="1">
    <source>
        <dbReference type="ARBA" id="ARBA00001933"/>
    </source>
</evidence>
<comment type="caution">
    <text evidence="5">The sequence shown here is derived from an EMBL/GenBank/DDBJ whole genome shotgun (WGS) entry which is preliminary data.</text>
</comment>
<dbReference type="PANTHER" id="PTHR30511">
    <property type="entry name" value="ALANINE RACEMASE"/>
    <property type="match status" value="1"/>
</dbReference>
<name>A0A090YB27_9BACI</name>
<comment type="cofactor">
    <cofactor evidence="1">
        <name>pyridoxal 5'-phosphate</name>
        <dbReference type="ChEBI" id="CHEBI:597326"/>
    </cofactor>
</comment>
<dbReference type="PATRIC" id="fig|1405.8.peg.5959"/>
<accession>A0A090YB27</accession>
<dbReference type="EMBL" id="QVOD01000048">
    <property type="protein sequence ID" value="RFT63435.1"/>
    <property type="molecule type" value="Genomic_DNA"/>
</dbReference>
<proteinExistence type="predicted"/>
<feature type="domain" description="Alanine racemase C-terminal" evidence="4">
    <location>
        <begin position="1"/>
        <end position="56"/>
    </location>
</feature>
<dbReference type="GO" id="GO:0030170">
    <property type="term" value="F:pyridoxal phosphate binding"/>
    <property type="evidence" value="ECO:0007669"/>
    <property type="project" value="TreeGrafter"/>
</dbReference>
<keyword evidence="2" id="KW-0663">Pyridoxal phosphate</keyword>
<reference evidence="6 8" key="2">
    <citation type="submission" date="2018-08" db="EMBL/GenBank/DDBJ databases">
        <title>Bacillus clarus sp. nov. strain PS00077A.</title>
        <authorList>
            <person name="Mendez Acevedo M."/>
            <person name="Carroll L."/>
            <person name="Mukherjee M."/>
            <person name="Wiedmann M."/>
            <person name="Kovac J."/>
        </authorList>
    </citation>
    <scope>NUCLEOTIDE SEQUENCE [LARGE SCALE GENOMIC DNA]</scope>
    <source>
        <strain evidence="6 8">PS00077A</strain>
    </source>
</reference>
<dbReference type="SMART" id="SM01005">
    <property type="entry name" value="Ala_racemase_C"/>
    <property type="match status" value="1"/>
</dbReference>